<evidence type="ECO:0000313" key="3">
    <source>
        <dbReference type="EMBL" id="KAB0265622.1"/>
    </source>
</evidence>
<organism evidence="3 4">
    <name type="scientific">Microvirga brassicacearum</name>
    <dbReference type="NCBI Taxonomy" id="2580413"/>
    <lineage>
        <taxon>Bacteria</taxon>
        <taxon>Pseudomonadati</taxon>
        <taxon>Pseudomonadota</taxon>
        <taxon>Alphaproteobacteria</taxon>
        <taxon>Hyphomicrobiales</taxon>
        <taxon>Methylobacteriaceae</taxon>
        <taxon>Microvirga</taxon>
    </lineage>
</organism>
<dbReference type="EMBL" id="VCMV01000032">
    <property type="protein sequence ID" value="KAB0265622.1"/>
    <property type="molecule type" value="Genomic_DNA"/>
</dbReference>
<accession>A0A5N3P7C1</accession>
<dbReference type="PROSITE" id="PS00330">
    <property type="entry name" value="HEMOLYSIN_CALCIUM"/>
    <property type="match status" value="3"/>
</dbReference>
<dbReference type="InterPro" id="IPR001343">
    <property type="entry name" value="Hemolysn_Ca-bd"/>
</dbReference>
<dbReference type="PRINTS" id="PR00313">
    <property type="entry name" value="CABNDNGRPT"/>
</dbReference>
<dbReference type="PANTHER" id="PTHR38340">
    <property type="entry name" value="S-LAYER PROTEIN"/>
    <property type="match status" value="1"/>
</dbReference>
<keyword evidence="2" id="KW-0964">Secreted</keyword>
<dbReference type="Proteomes" id="UP000325684">
    <property type="component" value="Unassembled WGS sequence"/>
</dbReference>
<proteinExistence type="predicted"/>
<dbReference type="GO" id="GO:0005576">
    <property type="term" value="C:extracellular region"/>
    <property type="evidence" value="ECO:0007669"/>
    <property type="project" value="UniProtKB-SubCell"/>
</dbReference>
<sequence>MAVYEIDSTNDVSTIATDVPAFELQASDTLTLKPSGLLEAKGTDADGIRSKAAGTTIVIEGNVSATGTNGNGIVLLGTSALTVRSTGHVTGTWGVELSGSNSITNEGEIRGSAKALLSTGTSAADVLTLVNSGKIIGAIEASGASNITNTGTISSYLSLGNFDDIYRGETGVISGTITLNGGNDKAYGGANAETMFGGLGDDTLNGGGGGDRLYAGAGTNLIDGGSGSDTITKDAISADTIIGGADSDTLIYSTIAGITVGLTLDLSVTTAQNTGYGIDTISEIEHVTATAYADVLTGNAAANSLTGNGGADVLRGEDGNDTLNGGADVDALWGGLGNDRLLGGIGADVMRGDDGNDTLYGEADADSLWGGTGNDGIDAGSGADTLYGEGGDDTLVGGADSDQIWAGEGNDGLNGGTGNDLIFGETGNDTLIGGSDIDALWGGVGDDYLGGDAGNDTLNGEIGKDTLSGGADADVLRAGSSNDSLDGGTGNDTLYGDTGNDTLFGGAENDFLNGGTGRDYLSGGIGRDLFGFTHKPSSRTNVDTIADFNVRDDSMYLDNSVFKALGRKGTATNPIKLNKKMFSVGLAIDSKDDHIIYDKKSGVLYFDDDGTGIHKAVPIAVLSKYLKLTYHDFFVI</sequence>
<dbReference type="OrthoDB" id="8019836at2"/>
<dbReference type="InterPro" id="IPR018511">
    <property type="entry name" value="Hemolysin-typ_Ca-bd_CS"/>
</dbReference>
<dbReference type="Gene3D" id="2.150.10.10">
    <property type="entry name" value="Serralysin-like metalloprotease, C-terminal"/>
    <property type="match status" value="5"/>
</dbReference>
<dbReference type="SUPFAM" id="SSF51120">
    <property type="entry name" value="beta-Roll"/>
    <property type="match status" value="4"/>
</dbReference>
<dbReference type="PANTHER" id="PTHR38340:SF1">
    <property type="entry name" value="S-LAYER PROTEIN"/>
    <property type="match status" value="1"/>
</dbReference>
<comment type="subcellular location">
    <subcellularLocation>
        <location evidence="1">Secreted</location>
    </subcellularLocation>
</comment>
<dbReference type="InterPro" id="IPR050557">
    <property type="entry name" value="RTX_toxin/Mannuronan_C5-epim"/>
</dbReference>
<protein>
    <submittedName>
        <fullName evidence="3">Calcium-binding protein</fullName>
    </submittedName>
</protein>
<evidence type="ECO:0000256" key="2">
    <source>
        <dbReference type="ARBA" id="ARBA00022525"/>
    </source>
</evidence>
<dbReference type="Pfam" id="PF00353">
    <property type="entry name" value="HemolysinCabind"/>
    <property type="match status" value="8"/>
</dbReference>
<reference evidence="3 4" key="1">
    <citation type="journal article" date="2019" name="Microorganisms">
        <title>Genome Insights into the Novel Species Microvirga brassicacearum, a Rapeseed Endophyte with Biotechnological Potential.</title>
        <authorList>
            <person name="Jimenez-Gomez A."/>
            <person name="Saati-Santamaria Z."/>
            <person name="Igual J.M."/>
            <person name="Rivas R."/>
            <person name="Mateos P.F."/>
            <person name="Garcia-Fraile P."/>
        </authorList>
    </citation>
    <scope>NUCLEOTIDE SEQUENCE [LARGE SCALE GENOMIC DNA]</scope>
    <source>
        <strain evidence="3 4">CDVBN77</strain>
    </source>
</reference>
<dbReference type="InterPro" id="IPR011049">
    <property type="entry name" value="Serralysin-like_metalloprot_C"/>
</dbReference>
<evidence type="ECO:0000256" key="1">
    <source>
        <dbReference type="ARBA" id="ARBA00004613"/>
    </source>
</evidence>
<keyword evidence="4" id="KW-1185">Reference proteome</keyword>
<name>A0A5N3P7C1_9HYPH</name>
<gene>
    <name evidence="3" type="ORF">FEZ63_17735</name>
</gene>
<dbReference type="GO" id="GO:0005509">
    <property type="term" value="F:calcium ion binding"/>
    <property type="evidence" value="ECO:0007669"/>
    <property type="project" value="InterPro"/>
</dbReference>
<comment type="caution">
    <text evidence="3">The sequence shown here is derived from an EMBL/GenBank/DDBJ whole genome shotgun (WGS) entry which is preliminary data.</text>
</comment>
<dbReference type="RefSeq" id="WP_150946952.1">
    <property type="nucleotide sequence ID" value="NZ_VCMV01000032.1"/>
</dbReference>
<evidence type="ECO:0000313" key="4">
    <source>
        <dbReference type="Proteomes" id="UP000325684"/>
    </source>
</evidence>
<dbReference type="AlphaFoldDB" id="A0A5N3P7C1"/>